<organism evidence="2 3">
    <name type="scientific">Lithohypha guttulata</name>
    <dbReference type="NCBI Taxonomy" id="1690604"/>
    <lineage>
        <taxon>Eukaryota</taxon>
        <taxon>Fungi</taxon>
        <taxon>Dikarya</taxon>
        <taxon>Ascomycota</taxon>
        <taxon>Pezizomycotina</taxon>
        <taxon>Eurotiomycetes</taxon>
        <taxon>Chaetothyriomycetidae</taxon>
        <taxon>Chaetothyriales</taxon>
        <taxon>Trichomeriaceae</taxon>
        <taxon>Lithohypha</taxon>
    </lineage>
</organism>
<comment type="caution">
    <text evidence="2">The sequence shown here is derived from an EMBL/GenBank/DDBJ whole genome shotgun (WGS) entry which is preliminary data.</text>
</comment>
<feature type="region of interest" description="Disordered" evidence="1">
    <location>
        <begin position="236"/>
        <end position="342"/>
    </location>
</feature>
<feature type="compositionally biased region" description="Low complexity" evidence="1">
    <location>
        <begin position="263"/>
        <end position="281"/>
    </location>
</feature>
<reference evidence="2 3" key="1">
    <citation type="submission" date="2023-08" db="EMBL/GenBank/DDBJ databases">
        <title>Black Yeasts Isolated from many extreme environments.</title>
        <authorList>
            <person name="Coleine C."/>
            <person name="Stajich J.E."/>
            <person name="Selbmann L."/>
        </authorList>
    </citation>
    <scope>NUCLEOTIDE SEQUENCE [LARGE SCALE GENOMIC DNA]</scope>
    <source>
        <strain evidence="2 3">CCFEE 5885</strain>
    </source>
</reference>
<feature type="compositionally biased region" description="Basic and acidic residues" evidence="1">
    <location>
        <begin position="194"/>
        <end position="205"/>
    </location>
</feature>
<name>A0ABR0KDU3_9EURO</name>
<evidence type="ECO:0000313" key="2">
    <source>
        <dbReference type="EMBL" id="KAK5093899.1"/>
    </source>
</evidence>
<proteinExistence type="predicted"/>
<evidence type="ECO:0000256" key="1">
    <source>
        <dbReference type="SAM" id="MobiDB-lite"/>
    </source>
</evidence>
<sequence length="383" mass="42538">MSTVTKKRPRINPHQFAETPRASSSYDLINSVSSLDCATPTPLANTDYCLFGGLDTPGAWSEQRLERADELDAERDYRHTRFAGPLGTPRHDYGETVSGLKQEKEQEQTLPDQQYATSRNGWYIGKAAWALTGGLAGKIFNFCWNTTFQGFHAGGGQAYTDCAEAVKGRGPNDANDGFLRKKTRIPGSYPNGRDSTDGKEQRPVESLRFSTTPTTYGRHASEDSVTKNNWVFIEHNRPRDHDQSPIRQRSKASMAGSGRYELAQPARAPTSPPASFASPRRTMSAAAVYTRPSGAGKRSRASVASPSRRQTSLAVSPSSPASPEIESYQRKRRKEDKRQDQSLRRLNAQLQDMIREGQQALGSKIEIVDDHDTDEGYFDDEVR</sequence>
<feature type="region of interest" description="Disordered" evidence="1">
    <location>
        <begin position="170"/>
        <end position="221"/>
    </location>
</feature>
<gene>
    <name evidence="2" type="ORF">LTR24_003903</name>
</gene>
<feature type="compositionally biased region" description="Low complexity" evidence="1">
    <location>
        <begin position="301"/>
        <end position="326"/>
    </location>
</feature>
<feature type="compositionally biased region" description="Basic residues" evidence="1">
    <location>
        <begin position="1"/>
        <end position="11"/>
    </location>
</feature>
<dbReference type="Proteomes" id="UP001345013">
    <property type="component" value="Unassembled WGS sequence"/>
</dbReference>
<keyword evidence="3" id="KW-1185">Reference proteome</keyword>
<accession>A0ABR0KDU3</accession>
<evidence type="ECO:0000313" key="3">
    <source>
        <dbReference type="Proteomes" id="UP001345013"/>
    </source>
</evidence>
<dbReference type="EMBL" id="JAVRRG010000038">
    <property type="protein sequence ID" value="KAK5093899.1"/>
    <property type="molecule type" value="Genomic_DNA"/>
</dbReference>
<feature type="region of interest" description="Disordered" evidence="1">
    <location>
        <begin position="1"/>
        <end position="23"/>
    </location>
</feature>
<feature type="compositionally biased region" description="Acidic residues" evidence="1">
    <location>
        <begin position="369"/>
        <end position="383"/>
    </location>
</feature>
<protein>
    <submittedName>
        <fullName evidence="2">Uncharacterized protein</fullName>
    </submittedName>
</protein>
<feature type="region of interest" description="Disordered" evidence="1">
    <location>
        <begin position="360"/>
        <end position="383"/>
    </location>
</feature>